<dbReference type="EMBL" id="KF147891">
    <property type="protein sequence ID" value="AGS82064.1"/>
    <property type="molecule type" value="Genomic_DNA"/>
</dbReference>
<dbReference type="RefSeq" id="YP_008433511.1">
    <property type="nucleotide sequence ID" value="NC_022096.1"/>
</dbReference>
<keyword evidence="1" id="KW-0378">Hydrolase</keyword>
<organism evidence="1 2">
    <name type="scientific">Pseudomonas phage PaBG</name>
    <dbReference type="NCBI Taxonomy" id="1335230"/>
    <lineage>
        <taxon>Viruses</taxon>
        <taxon>Duplodnaviria</taxon>
        <taxon>Heunggongvirae</taxon>
        <taxon>Uroviricota</taxon>
        <taxon>Caudoviricetes</taxon>
        <taxon>Baikalvirus</taxon>
        <taxon>Baikalvirus PaBG</taxon>
    </lineage>
</organism>
<sequence>MAKVVLYHAECNDGIMAAAIVSYFEKDPTIIYHPVHYNRPLPDIPKDSDVIVADFCHGDVGAMFALLENSKSLLVIDHHADAIPVLDELLKVDSPKLQVVFDSENSGAGCTWRHYTEKQAPLVVQRVRGHDLYKNKVIDDDYFFYGVMTNPQTISYWASLIDNDAEVTNLVAAGRHIYNFVMNSVLPQMRTKVRYTSHAGYIIPIVNCNRIIQPLILDRLIEIDSVAFAYEDIGGGKRKWSVRSSTFCNGAAKRIANSFNGGGHQNAAGFVTDDTFMFPILDT</sequence>
<dbReference type="Proteomes" id="UP000015545">
    <property type="component" value="Segment"/>
</dbReference>
<evidence type="ECO:0000313" key="1">
    <source>
        <dbReference type="EMBL" id="AGS82064.1"/>
    </source>
</evidence>
<keyword evidence="2" id="KW-1185">Reference proteome</keyword>
<protein>
    <submittedName>
        <fullName evidence="1">DHH superfamily pPhosphohydrolase</fullName>
    </submittedName>
</protein>
<dbReference type="InterPro" id="IPR038763">
    <property type="entry name" value="DHH_sf"/>
</dbReference>
<dbReference type="Gene3D" id="3.10.310.30">
    <property type="match status" value="1"/>
</dbReference>
<evidence type="ECO:0000313" key="2">
    <source>
        <dbReference type="Proteomes" id="UP000015545"/>
    </source>
</evidence>
<name>S5VME0_9CAUD</name>
<accession>S5VME0</accession>
<dbReference type="OrthoDB" id="8942at10239"/>
<gene>
    <name evidence="1" type="ORF">PaBG_00180</name>
</gene>
<proteinExistence type="predicted"/>
<dbReference type="KEGG" id="vg:16574866"/>
<dbReference type="GO" id="GO:0016787">
    <property type="term" value="F:hydrolase activity"/>
    <property type="evidence" value="ECO:0007669"/>
    <property type="project" value="UniProtKB-KW"/>
</dbReference>
<dbReference type="SUPFAM" id="SSF64182">
    <property type="entry name" value="DHH phosphoesterases"/>
    <property type="match status" value="1"/>
</dbReference>
<reference evidence="1 2" key="1">
    <citation type="journal article" date="2014" name="Genome Announc.">
        <title>Complete Genome Sequence of the Novel Giant Pseudomonas Phage PaBG.</title>
        <authorList>
            <person name="Sykilinda N.N."/>
            <person name="Bondar A.A."/>
            <person name="Gorshkova A.S."/>
            <person name="Kurochkina L.P."/>
            <person name="Kulikov E.E."/>
            <person name="Shneider M.M."/>
            <person name="Kadykov V.A."/>
            <person name="Solovjeva N.V."/>
            <person name="Kabilov M.R."/>
            <person name="Mesyanzhinov V.V."/>
            <person name="Vlassov V.V."/>
            <person name="Drukker V.V."/>
            <person name="Miroshnikov K.A."/>
        </authorList>
    </citation>
    <scope>NUCLEOTIDE SEQUENCE [LARGE SCALE GENOMIC DNA]</scope>
</reference>